<name>A0ABR4J0Q1_9EURO</name>
<keyword evidence="3" id="KW-0349">Heme</keyword>
<dbReference type="Proteomes" id="UP001610446">
    <property type="component" value="Unassembled WGS sequence"/>
</dbReference>
<evidence type="ECO:0000256" key="5">
    <source>
        <dbReference type="ARBA" id="ARBA00023004"/>
    </source>
</evidence>
<dbReference type="Pfam" id="PF00067">
    <property type="entry name" value="p450"/>
    <property type="match status" value="1"/>
</dbReference>
<keyword evidence="8" id="KW-0812">Transmembrane</keyword>
<gene>
    <name evidence="9" type="ORF">BJY01DRAFT_253385</name>
</gene>
<dbReference type="SUPFAM" id="SSF48264">
    <property type="entry name" value="Cytochrome P450"/>
    <property type="match status" value="1"/>
</dbReference>
<proteinExistence type="inferred from homology"/>
<keyword evidence="4" id="KW-0479">Metal-binding</keyword>
<dbReference type="EMBL" id="JBFXLU010000237">
    <property type="protein sequence ID" value="KAL2833628.1"/>
    <property type="molecule type" value="Genomic_DNA"/>
</dbReference>
<keyword evidence="8" id="KW-1133">Transmembrane helix</keyword>
<dbReference type="InterPro" id="IPR036396">
    <property type="entry name" value="Cyt_P450_sf"/>
</dbReference>
<reference evidence="9 10" key="1">
    <citation type="submission" date="2024-07" db="EMBL/GenBank/DDBJ databases">
        <title>Section-level genome sequencing and comparative genomics of Aspergillus sections Usti and Cavernicolus.</title>
        <authorList>
            <consortium name="Lawrence Berkeley National Laboratory"/>
            <person name="Nybo J.L."/>
            <person name="Vesth T.C."/>
            <person name="Theobald S."/>
            <person name="Frisvad J.C."/>
            <person name="Larsen T.O."/>
            <person name="Kjaerboelling I."/>
            <person name="Rothschild-Mancinelli K."/>
            <person name="Lyhne E.K."/>
            <person name="Kogle M.E."/>
            <person name="Barry K."/>
            <person name="Clum A."/>
            <person name="Na H."/>
            <person name="Ledsgaard L."/>
            <person name="Lin J."/>
            <person name="Lipzen A."/>
            <person name="Kuo A."/>
            <person name="Riley R."/>
            <person name="Mondo S."/>
            <person name="Labutti K."/>
            <person name="Haridas S."/>
            <person name="Pangalinan J."/>
            <person name="Salamov A.A."/>
            <person name="Simmons B.A."/>
            <person name="Magnuson J.K."/>
            <person name="Chen J."/>
            <person name="Drula E."/>
            <person name="Henrissat B."/>
            <person name="Wiebenga A."/>
            <person name="Lubbers R.J."/>
            <person name="Gomes A.C."/>
            <person name="Makela M.R."/>
            <person name="Stajich J."/>
            <person name="Grigoriev I.V."/>
            <person name="Mortensen U.H."/>
            <person name="De Vries R.P."/>
            <person name="Baker S.E."/>
            <person name="Andersen M.R."/>
        </authorList>
    </citation>
    <scope>NUCLEOTIDE SEQUENCE [LARGE SCALE GENOMIC DNA]</scope>
    <source>
        <strain evidence="9 10">CBS 123904</strain>
    </source>
</reference>
<dbReference type="InterPro" id="IPR001128">
    <property type="entry name" value="Cyt_P450"/>
</dbReference>
<dbReference type="InterPro" id="IPR050529">
    <property type="entry name" value="CYP450_sterol_14alpha_dmase"/>
</dbReference>
<feature type="transmembrane region" description="Helical" evidence="8">
    <location>
        <begin position="12"/>
        <end position="32"/>
    </location>
</feature>
<comment type="caution">
    <text evidence="9">The sequence shown here is derived from an EMBL/GenBank/DDBJ whole genome shotgun (WGS) entry which is preliminary data.</text>
</comment>
<organism evidence="9 10">
    <name type="scientific">Aspergillus pseudoustus</name>
    <dbReference type="NCBI Taxonomy" id="1810923"/>
    <lineage>
        <taxon>Eukaryota</taxon>
        <taxon>Fungi</taxon>
        <taxon>Dikarya</taxon>
        <taxon>Ascomycota</taxon>
        <taxon>Pezizomycotina</taxon>
        <taxon>Eurotiomycetes</taxon>
        <taxon>Eurotiomycetidae</taxon>
        <taxon>Eurotiales</taxon>
        <taxon>Aspergillaceae</taxon>
        <taxon>Aspergillus</taxon>
        <taxon>Aspergillus subgen. Nidulantes</taxon>
    </lineage>
</organism>
<keyword evidence="8" id="KW-0472">Membrane</keyword>
<comment type="similarity">
    <text evidence="2">Belongs to the cytochrome P450 family.</text>
</comment>
<evidence type="ECO:0000256" key="7">
    <source>
        <dbReference type="SAM" id="MobiDB-lite"/>
    </source>
</evidence>
<evidence type="ECO:0000256" key="1">
    <source>
        <dbReference type="ARBA" id="ARBA00001971"/>
    </source>
</evidence>
<comment type="cofactor">
    <cofactor evidence="1">
        <name>heme</name>
        <dbReference type="ChEBI" id="CHEBI:30413"/>
    </cofactor>
</comment>
<evidence type="ECO:0000256" key="8">
    <source>
        <dbReference type="SAM" id="Phobius"/>
    </source>
</evidence>
<accession>A0ABR4J0Q1</accession>
<keyword evidence="6" id="KW-0560">Oxidoreductase</keyword>
<sequence length="584" mass="65334">MAMIAIFTEQSWTGWLKALLPLALIPLTTYLFTSLQCAFAIRAGGMPPIHPYSILFLGHSIAFLRDLGGFIEHLSTKYAPNTPVQVTFGSLSAYVITGSESLSTILRGSRTLTPKPFMARTMLTMFGTPQSAIPLYLEDDSGTGSKPLPGSNVPDNRRIYAHQHAAAHRFLTGDALRGLTERFMAFLSEDLQNLSVKLDEDGDGWFVGDDFYTFWKDRIFRAAVKALFGLKLLELNPSFGTDFWDYLDATPVLTRGLPRWMTPSAHAARDKILDSITKWHRVAREDSENARRGTEDPDWDKYWGSVWLKKRYQFGVETGLLDERARAAEDLALLTAANANAVVGAVWMTLHIFRGSAVKRQLEPDFQRATIPPSSDMQDKPVKLNLGPLVDSPLLQSIYAEVLRMYGAVLISRTPTESPLTLGRFITKKDRPILFSSHVAGNDERQWPKTHTARPLSEFWAERFLVQSSQQAAQVEDSDSPQQQQQQQRKISSGEERTCNGGSRFSMDGLAGAWIPYGGGTFMCPGRHFAKQEMIGAVAVFWAYFELEIVGKPEGWVPSAERVFYGLGVLPPGEKVPFRMRRIN</sequence>
<dbReference type="PANTHER" id="PTHR24304:SF2">
    <property type="entry name" value="24-HYDROXYCHOLESTEROL 7-ALPHA-HYDROXYLASE"/>
    <property type="match status" value="1"/>
</dbReference>
<evidence type="ECO:0000256" key="6">
    <source>
        <dbReference type="ARBA" id="ARBA00023033"/>
    </source>
</evidence>
<keyword evidence="6" id="KW-0503">Monooxygenase</keyword>
<keyword evidence="10" id="KW-1185">Reference proteome</keyword>
<evidence type="ECO:0000256" key="2">
    <source>
        <dbReference type="ARBA" id="ARBA00010617"/>
    </source>
</evidence>
<protein>
    <submittedName>
        <fullName evidence="9">Cytochrome P450</fullName>
    </submittedName>
</protein>
<keyword evidence="5" id="KW-0408">Iron</keyword>
<feature type="region of interest" description="Disordered" evidence="7">
    <location>
        <begin position="471"/>
        <end position="502"/>
    </location>
</feature>
<evidence type="ECO:0000313" key="10">
    <source>
        <dbReference type="Proteomes" id="UP001610446"/>
    </source>
</evidence>
<dbReference type="Gene3D" id="1.10.630.10">
    <property type="entry name" value="Cytochrome P450"/>
    <property type="match status" value="1"/>
</dbReference>
<evidence type="ECO:0000256" key="3">
    <source>
        <dbReference type="ARBA" id="ARBA00022617"/>
    </source>
</evidence>
<evidence type="ECO:0000256" key="4">
    <source>
        <dbReference type="ARBA" id="ARBA00022723"/>
    </source>
</evidence>
<dbReference type="PANTHER" id="PTHR24304">
    <property type="entry name" value="CYTOCHROME P450 FAMILY 7"/>
    <property type="match status" value="1"/>
</dbReference>
<evidence type="ECO:0000313" key="9">
    <source>
        <dbReference type="EMBL" id="KAL2833628.1"/>
    </source>
</evidence>